<accession>A0A255G359</accession>
<organism evidence="2 3">
    <name type="scientific">Enemella evansiae</name>
    <dbReference type="NCBI Taxonomy" id="2016499"/>
    <lineage>
        <taxon>Bacteria</taxon>
        <taxon>Bacillati</taxon>
        <taxon>Actinomycetota</taxon>
        <taxon>Actinomycetes</taxon>
        <taxon>Propionibacteriales</taxon>
        <taxon>Propionibacteriaceae</taxon>
        <taxon>Enemella</taxon>
    </lineage>
</organism>
<name>A0A255G359_9ACTN</name>
<sequence length="163" mass="17878">MRFDVPVDHDQLRRTRRRAKYASLFQVAVYLIAAVIIGTMALTLDGAGGFLALALLFLTLGLALAMLLLFGRSNWYSGADVPPAALTLDPWGVTAYIERQPARQIPWPQARLSLGSKMGQPMLRLDSPGQKPLFWGTKILAVPPAEIDRAIRAMTNGQRALGH</sequence>
<keyword evidence="1" id="KW-1133">Transmembrane helix</keyword>
<proteinExistence type="predicted"/>
<keyword evidence="1" id="KW-0812">Transmembrane</keyword>
<feature type="transmembrane region" description="Helical" evidence="1">
    <location>
        <begin position="50"/>
        <end position="70"/>
    </location>
</feature>
<reference evidence="2 3" key="1">
    <citation type="submission" date="2017-07" db="EMBL/GenBank/DDBJ databases">
        <title>Draft whole genome sequences of clinical Proprionibacteriaceae strains.</title>
        <authorList>
            <person name="Bernier A.-M."/>
            <person name="Bernard K."/>
            <person name="Domingo M.-C."/>
        </authorList>
    </citation>
    <scope>NUCLEOTIDE SEQUENCE [LARGE SCALE GENOMIC DNA]</scope>
    <source>
        <strain evidence="2 3">NML 030167</strain>
    </source>
</reference>
<feature type="transmembrane region" description="Helical" evidence="1">
    <location>
        <begin position="21"/>
        <end position="44"/>
    </location>
</feature>
<keyword evidence="1" id="KW-0472">Membrane</keyword>
<dbReference type="Proteomes" id="UP000215896">
    <property type="component" value="Unassembled WGS sequence"/>
</dbReference>
<comment type="caution">
    <text evidence="2">The sequence shown here is derived from an EMBL/GenBank/DDBJ whole genome shotgun (WGS) entry which is preliminary data.</text>
</comment>
<dbReference type="AlphaFoldDB" id="A0A255G359"/>
<evidence type="ECO:0000313" key="3">
    <source>
        <dbReference type="Proteomes" id="UP000215896"/>
    </source>
</evidence>
<dbReference type="EMBL" id="NMVO01000018">
    <property type="protein sequence ID" value="OYO08633.1"/>
    <property type="molecule type" value="Genomic_DNA"/>
</dbReference>
<protein>
    <recommendedName>
        <fullName evidence="4">DUF2244 domain-containing protein</fullName>
    </recommendedName>
</protein>
<evidence type="ECO:0000313" key="2">
    <source>
        <dbReference type="EMBL" id="OYO08633.1"/>
    </source>
</evidence>
<keyword evidence="3" id="KW-1185">Reference proteome</keyword>
<dbReference type="RefSeq" id="WP_094406818.1">
    <property type="nucleotide sequence ID" value="NZ_NMVM01000001.1"/>
</dbReference>
<gene>
    <name evidence="2" type="ORF">CGZ94_19095</name>
</gene>
<evidence type="ECO:0008006" key="4">
    <source>
        <dbReference type="Google" id="ProtNLM"/>
    </source>
</evidence>
<evidence type="ECO:0000256" key="1">
    <source>
        <dbReference type="SAM" id="Phobius"/>
    </source>
</evidence>